<comment type="caution">
    <text evidence="2">The sequence shown here is derived from an EMBL/GenBank/DDBJ whole genome shotgun (WGS) entry which is preliminary data.</text>
</comment>
<sequence length="220" mass="25954">MISGYVLLLVHTPFLLLSACPGRLVMQEFIRKTKGVVMKIKYPDRTDWKRVVKRCYAETELHTPVFHGTVTLFRIDEVVEPLYFVMDGERVCRADNGYYWMQHFPHGSRYVITTFFNSSREVLGWYIDICARHYRNEQGRLCYEDLYLDLDILPSGKITLLDVDELDEALYSGKITSTEYELAWREAHSLMLAIEHDRFPLLWECEYDIEKLLPLLQEPS</sequence>
<dbReference type="SUPFAM" id="SSF159234">
    <property type="entry name" value="FomD-like"/>
    <property type="match status" value="1"/>
</dbReference>
<dbReference type="Pfam" id="PF04167">
    <property type="entry name" value="DUF402"/>
    <property type="match status" value="1"/>
</dbReference>
<dbReference type="OrthoDB" id="163837at2"/>
<protein>
    <recommendedName>
        <fullName evidence="1">DUF402 domain-containing protein</fullName>
    </recommendedName>
</protein>
<feature type="domain" description="DUF402" evidence="1">
    <location>
        <begin position="98"/>
        <end position="198"/>
    </location>
</feature>
<reference evidence="2 3" key="1">
    <citation type="submission" date="2018-06" db="EMBL/GenBank/DDBJ databases">
        <title>Genomic Encyclopedia of Archaeal and Bacterial Type Strains, Phase II (KMG-II): from individual species to whole genera.</title>
        <authorList>
            <person name="Goeker M."/>
        </authorList>
    </citation>
    <scope>NUCLEOTIDE SEQUENCE [LARGE SCALE GENOMIC DNA]</scope>
    <source>
        <strain evidence="2 3">ATCC BAA-1881</strain>
    </source>
</reference>
<organism evidence="2 3">
    <name type="scientific">Thermosporothrix hazakensis</name>
    <dbReference type="NCBI Taxonomy" id="644383"/>
    <lineage>
        <taxon>Bacteria</taxon>
        <taxon>Bacillati</taxon>
        <taxon>Chloroflexota</taxon>
        <taxon>Ktedonobacteria</taxon>
        <taxon>Ktedonobacterales</taxon>
        <taxon>Thermosporotrichaceae</taxon>
        <taxon>Thermosporothrix</taxon>
    </lineage>
</organism>
<evidence type="ECO:0000313" key="2">
    <source>
        <dbReference type="EMBL" id="PZW32960.1"/>
    </source>
</evidence>
<proteinExistence type="predicted"/>
<accession>A0A326UA79</accession>
<evidence type="ECO:0000313" key="3">
    <source>
        <dbReference type="Proteomes" id="UP000248806"/>
    </source>
</evidence>
<name>A0A326UA79_THEHA</name>
<dbReference type="InterPro" id="IPR035930">
    <property type="entry name" value="FomD-like_sf"/>
</dbReference>
<dbReference type="Gene3D" id="2.40.380.10">
    <property type="entry name" value="FomD-like"/>
    <property type="match status" value="1"/>
</dbReference>
<evidence type="ECO:0000259" key="1">
    <source>
        <dbReference type="Pfam" id="PF04167"/>
    </source>
</evidence>
<dbReference type="PANTHER" id="PTHR41271">
    <property type="entry name" value="DUF402 DOMAIN-CONTAINING PROTEIN"/>
    <property type="match status" value="1"/>
</dbReference>
<dbReference type="EMBL" id="QKUF01000003">
    <property type="protein sequence ID" value="PZW32960.1"/>
    <property type="molecule type" value="Genomic_DNA"/>
</dbReference>
<dbReference type="AlphaFoldDB" id="A0A326UA79"/>
<dbReference type="Proteomes" id="UP000248806">
    <property type="component" value="Unassembled WGS sequence"/>
</dbReference>
<dbReference type="PANTHER" id="PTHR41271:SF1">
    <property type="entry name" value="DUF402 DOMAIN-CONTAINING PROTEIN"/>
    <property type="match status" value="1"/>
</dbReference>
<gene>
    <name evidence="2" type="ORF">EI42_01505</name>
</gene>
<keyword evidence="3" id="KW-1185">Reference proteome</keyword>
<dbReference type="InterPro" id="IPR007295">
    <property type="entry name" value="DUF402"/>
</dbReference>